<dbReference type="PANTHER" id="PTHR12378:SF80">
    <property type="entry name" value="IP06716P-RELATED"/>
    <property type="match status" value="1"/>
</dbReference>
<dbReference type="AlphaFoldDB" id="A0AA36JDR8"/>
<proteinExistence type="inferred from homology"/>
<keyword evidence="2" id="KW-0645">Protease</keyword>
<sequence length="375" mass="41076">MVVAQIVKVRNNTLRTFNVTPGDLFYKTSVDGQPIAEDSFKVPPGFDQVTEGLTVPWQSVSTTGLEITEASSGACIRCVVGSVETEGDNRDWLQFRNADWEPVDENRWIPLGQRHLLGAVGSAQDLALTFRDGRDKSDPDLPFRISEVIHFENPMKAASPNTVFLNIFDLASSLSIPNSMLCNTMFNTLGAFHAAIEVYGEEWAFYRTPNPTSCGVCKSLKPRYHPVHVYRQSVNLGNTNLKDWEVRYLIRGKLAAKWPGGTYELLRRNCIHFCQELALALGVSPVPGWVRGLHETGASIFQMPWPLSAVHSALFGKAITNGRGEDGEDQDATSNIAATDATFTSATSLARAPSAPSGLVTHWQSPGPRHSTGST</sequence>
<dbReference type="GO" id="GO:0101005">
    <property type="term" value="F:deubiquitinase activity"/>
    <property type="evidence" value="ECO:0007669"/>
    <property type="project" value="TreeGrafter"/>
</dbReference>
<organism evidence="6 7">
    <name type="scientific">Effrenium voratum</name>
    <dbReference type="NCBI Taxonomy" id="2562239"/>
    <lineage>
        <taxon>Eukaryota</taxon>
        <taxon>Sar</taxon>
        <taxon>Alveolata</taxon>
        <taxon>Dinophyceae</taxon>
        <taxon>Suessiales</taxon>
        <taxon>Symbiodiniaceae</taxon>
        <taxon>Effrenium</taxon>
    </lineage>
</organism>
<dbReference type="SMART" id="SM01179">
    <property type="entry name" value="DUF862"/>
    <property type="match status" value="1"/>
</dbReference>
<evidence type="ECO:0000256" key="2">
    <source>
        <dbReference type="ARBA" id="ARBA00022670"/>
    </source>
</evidence>
<evidence type="ECO:0000256" key="1">
    <source>
        <dbReference type="ARBA" id="ARBA00008140"/>
    </source>
</evidence>
<dbReference type="InterPro" id="IPR008580">
    <property type="entry name" value="PPPDE_dom"/>
</dbReference>
<dbReference type="Proteomes" id="UP001178507">
    <property type="component" value="Unassembled WGS sequence"/>
</dbReference>
<dbReference type="GO" id="GO:0006508">
    <property type="term" value="P:proteolysis"/>
    <property type="evidence" value="ECO:0007669"/>
    <property type="project" value="UniProtKB-KW"/>
</dbReference>
<dbReference type="PANTHER" id="PTHR12378">
    <property type="entry name" value="DESUMOYLATING ISOPEPTIDASE"/>
    <property type="match status" value="1"/>
</dbReference>
<comment type="similarity">
    <text evidence="1">Belongs to the DeSI family.</text>
</comment>
<accession>A0AA36JDR8</accession>
<dbReference type="PROSITE" id="PS51858">
    <property type="entry name" value="PPPDE"/>
    <property type="match status" value="1"/>
</dbReference>
<feature type="region of interest" description="Disordered" evidence="4">
    <location>
        <begin position="353"/>
        <end position="375"/>
    </location>
</feature>
<evidence type="ECO:0000313" key="7">
    <source>
        <dbReference type="Proteomes" id="UP001178507"/>
    </source>
</evidence>
<evidence type="ECO:0000256" key="4">
    <source>
        <dbReference type="SAM" id="MobiDB-lite"/>
    </source>
</evidence>
<comment type="caution">
    <text evidence="6">The sequence shown here is derived from an EMBL/GenBank/DDBJ whole genome shotgun (WGS) entry which is preliminary data.</text>
</comment>
<evidence type="ECO:0000256" key="3">
    <source>
        <dbReference type="ARBA" id="ARBA00022801"/>
    </source>
</evidence>
<keyword evidence="7" id="KW-1185">Reference proteome</keyword>
<reference evidence="6" key="1">
    <citation type="submission" date="2023-08" db="EMBL/GenBank/DDBJ databases">
        <authorList>
            <person name="Chen Y."/>
            <person name="Shah S."/>
            <person name="Dougan E. K."/>
            <person name="Thang M."/>
            <person name="Chan C."/>
        </authorList>
    </citation>
    <scope>NUCLEOTIDE SEQUENCE</scope>
</reference>
<dbReference type="GO" id="GO:0016579">
    <property type="term" value="P:protein deubiquitination"/>
    <property type="evidence" value="ECO:0007669"/>
    <property type="project" value="TreeGrafter"/>
</dbReference>
<name>A0AA36JDR8_9DINO</name>
<evidence type="ECO:0000259" key="5">
    <source>
        <dbReference type="PROSITE" id="PS51858"/>
    </source>
</evidence>
<dbReference type="InterPro" id="IPR042266">
    <property type="entry name" value="PPPDE_sf"/>
</dbReference>
<dbReference type="EMBL" id="CAUJNA010003511">
    <property type="protein sequence ID" value="CAJ1403811.1"/>
    <property type="molecule type" value="Genomic_DNA"/>
</dbReference>
<dbReference type="Gene3D" id="3.90.1720.30">
    <property type="entry name" value="PPPDE domains"/>
    <property type="match status" value="1"/>
</dbReference>
<gene>
    <name evidence="6" type="ORF">EVOR1521_LOCUS26396</name>
</gene>
<protein>
    <recommendedName>
        <fullName evidence="5">PPPDE domain-containing protein</fullName>
    </recommendedName>
</protein>
<evidence type="ECO:0000313" key="6">
    <source>
        <dbReference type="EMBL" id="CAJ1403811.1"/>
    </source>
</evidence>
<dbReference type="Pfam" id="PF05903">
    <property type="entry name" value="Peptidase_C97"/>
    <property type="match status" value="1"/>
</dbReference>
<feature type="domain" description="PPPDE" evidence="5">
    <location>
        <begin position="161"/>
        <end position="305"/>
    </location>
</feature>
<keyword evidence="3" id="KW-0378">Hydrolase</keyword>